<gene>
    <name evidence="9" type="ORF">J1TS3_15090</name>
</gene>
<feature type="transmembrane region" description="Helical" evidence="7">
    <location>
        <begin position="175"/>
        <end position="196"/>
    </location>
</feature>
<feature type="transmembrane region" description="Helical" evidence="7">
    <location>
        <begin position="100"/>
        <end position="124"/>
    </location>
</feature>
<comment type="subcellular location">
    <subcellularLocation>
        <location evidence="1">Membrane</location>
        <topology evidence="1">Multi-pass membrane protein</topology>
    </subcellularLocation>
</comment>
<dbReference type="Pfam" id="PF03600">
    <property type="entry name" value="CitMHS"/>
    <property type="match status" value="1"/>
</dbReference>
<organism evidence="9 10">
    <name type="scientific">Siminovitchia fordii</name>
    <dbReference type="NCBI Taxonomy" id="254759"/>
    <lineage>
        <taxon>Bacteria</taxon>
        <taxon>Bacillati</taxon>
        <taxon>Bacillota</taxon>
        <taxon>Bacilli</taxon>
        <taxon>Bacillales</taxon>
        <taxon>Bacillaceae</taxon>
        <taxon>Siminovitchia</taxon>
    </lineage>
</organism>
<feature type="transmembrane region" description="Helical" evidence="7">
    <location>
        <begin position="481"/>
        <end position="502"/>
    </location>
</feature>
<protein>
    <submittedName>
        <fullName evidence="9">Sodium:sulfate symporter</fullName>
    </submittedName>
</protein>
<dbReference type="PROSITE" id="PS51202">
    <property type="entry name" value="RCK_C"/>
    <property type="match status" value="2"/>
</dbReference>
<feature type="transmembrane region" description="Helical" evidence="7">
    <location>
        <begin position="6"/>
        <end position="24"/>
    </location>
</feature>
<dbReference type="SUPFAM" id="SSF116726">
    <property type="entry name" value="TrkA C-terminal domain-like"/>
    <property type="match status" value="2"/>
</dbReference>
<feature type="transmembrane region" description="Helical" evidence="7">
    <location>
        <begin position="144"/>
        <end position="163"/>
    </location>
</feature>
<sequence length="595" mass="64863">MIIINLEMIIVLLLIVMMLLGLLLEIAKPGLIIFLVLAILLLLGIITPEEALSGFSNEGMLIIALLFIVAGAVQESGMIDGAIEKWLEKSKTEQESKIRFFVPIAGLSAFLNNTPIVVAFTPIIKNWCEKRGIAPSKFLIPLSYVTILGGTITLMGTSTNIVVHGMLLDYGFEGFSLFTITVVGIPVTVVGMLYLLTIGNRLLPDHKGFSQRVKEDVKEYIAELQVEKSFQYINHSVEKAGLRDLNGLYLIEIIRRNGRVSPVRNSTIIQAGDRLIFTGQISTIAELQNIVGLTLETGTNVELDDLKNGNTFLVEAVVSHHSSLLSKSIKQSQFRSRYDAGVIAVHRKNEKIQSKVGDVVLKPGDTLLLLAGEDFIQKYKQSDDFYVVSRLETPKLLNKNNFQGLCSIAILLVMIILVAVGVLSMLKAMALAVIILLISGMISAEEIKGYVQFHVLLIIACSLGIGTAMTKTGLAQWIADALMAVSAPIGFIAVLVIMYILTNIFTELITNSAAAALMLPIGLEVADSLHLDPIGFAVLVAIAASASFITPIGYQTNLIVYGPGGYKFKDYIKIGVPLSFLVMITSITVIYFVWF</sequence>
<dbReference type="PROSITE" id="PS01271">
    <property type="entry name" value="NA_SULFATE"/>
    <property type="match status" value="1"/>
</dbReference>
<keyword evidence="2" id="KW-0813">Transport</keyword>
<evidence type="ECO:0000256" key="7">
    <source>
        <dbReference type="SAM" id="Phobius"/>
    </source>
</evidence>
<keyword evidence="4" id="KW-0677">Repeat</keyword>
<evidence type="ECO:0000259" key="8">
    <source>
        <dbReference type="PROSITE" id="PS51202"/>
    </source>
</evidence>
<dbReference type="PANTHER" id="PTHR43652:SF2">
    <property type="entry name" value="BASIC AMINO ACID ANTIPORTER YFCC-RELATED"/>
    <property type="match status" value="1"/>
</dbReference>
<feature type="transmembrane region" description="Helical" evidence="7">
    <location>
        <begin position="450"/>
        <end position="469"/>
    </location>
</feature>
<evidence type="ECO:0000256" key="5">
    <source>
        <dbReference type="ARBA" id="ARBA00022989"/>
    </source>
</evidence>
<accession>A0ABQ4K5S4</accession>
<feature type="transmembrane region" description="Helical" evidence="7">
    <location>
        <begin position="31"/>
        <end position="48"/>
    </location>
</feature>
<keyword evidence="10" id="KW-1185">Reference proteome</keyword>
<feature type="transmembrane region" description="Helical" evidence="7">
    <location>
        <begin position="402"/>
        <end position="423"/>
    </location>
</feature>
<dbReference type="Pfam" id="PF02080">
    <property type="entry name" value="TrkA_C"/>
    <property type="match status" value="2"/>
</dbReference>
<dbReference type="Gene3D" id="3.30.70.1450">
    <property type="entry name" value="Regulator of K+ conductance, C-terminal domain"/>
    <property type="match status" value="2"/>
</dbReference>
<feature type="transmembrane region" description="Helical" evidence="7">
    <location>
        <begin position="60"/>
        <end position="79"/>
    </location>
</feature>
<evidence type="ECO:0000256" key="2">
    <source>
        <dbReference type="ARBA" id="ARBA00022448"/>
    </source>
</evidence>
<dbReference type="InterPro" id="IPR036721">
    <property type="entry name" value="RCK_C_sf"/>
</dbReference>
<evidence type="ECO:0000256" key="4">
    <source>
        <dbReference type="ARBA" id="ARBA00022737"/>
    </source>
</evidence>
<evidence type="ECO:0000313" key="9">
    <source>
        <dbReference type="EMBL" id="GIN20375.1"/>
    </source>
</evidence>
<proteinExistence type="predicted"/>
<dbReference type="Proteomes" id="UP000680279">
    <property type="component" value="Unassembled WGS sequence"/>
</dbReference>
<dbReference type="InterPro" id="IPR051679">
    <property type="entry name" value="DASS-Related_Transporters"/>
</dbReference>
<name>A0ABQ4K5S4_9BACI</name>
<feature type="domain" description="RCK C-terminal" evidence="8">
    <location>
        <begin position="301"/>
        <end position="385"/>
    </location>
</feature>
<dbReference type="InterPro" id="IPR004680">
    <property type="entry name" value="Cit_transptr-like_dom"/>
</dbReference>
<keyword evidence="5 7" id="KW-1133">Transmembrane helix</keyword>
<feature type="transmembrane region" description="Helical" evidence="7">
    <location>
        <begin position="574"/>
        <end position="594"/>
    </location>
</feature>
<feature type="transmembrane region" description="Helical" evidence="7">
    <location>
        <begin position="533"/>
        <end position="554"/>
    </location>
</feature>
<dbReference type="PANTHER" id="PTHR43652">
    <property type="entry name" value="BASIC AMINO ACID ANTIPORTER YFCC-RELATED"/>
    <property type="match status" value="1"/>
</dbReference>
<evidence type="ECO:0000256" key="1">
    <source>
        <dbReference type="ARBA" id="ARBA00004141"/>
    </source>
</evidence>
<reference evidence="9 10" key="1">
    <citation type="submission" date="2021-03" db="EMBL/GenBank/DDBJ databases">
        <title>Antimicrobial resistance genes in bacteria isolated from Japanese honey, and their potential for conferring macrolide and lincosamide resistance in the American foulbrood pathogen Paenibacillus larvae.</title>
        <authorList>
            <person name="Okamoto M."/>
            <person name="Kumagai M."/>
            <person name="Kanamori H."/>
            <person name="Takamatsu D."/>
        </authorList>
    </citation>
    <scope>NUCLEOTIDE SEQUENCE [LARGE SCALE GENOMIC DNA]</scope>
    <source>
        <strain evidence="9 10">J1TS3</strain>
    </source>
</reference>
<keyword evidence="6 7" id="KW-0472">Membrane</keyword>
<dbReference type="EMBL" id="BOQT01000004">
    <property type="protein sequence ID" value="GIN20375.1"/>
    <property type="molecule type" value="Genomic_DNA"/>
</dbReference>
<evidence type="ECO:0000313" key="10">
    <source>
        <dbReference type="Proteomes" id="UP000680279"/>
    </source>
</evidence>
<dbReference type="InterPro" id="IPR031312">
    <property type="entry name" value="Na/sul_symport_CS"/>
</dbReference>
<keyword evidence="3 7" id="KW-0812">Transmembrane</keyword>
<comment type="caution">
    <text evidence="9">The sequence shown here is derived from an EMBL/GenBank/DDBJ whole genome shotgun (WGS) entry which is preliminary data.</text>
</comment>
<dbReference type="InterPro" id="IPR006037">
    <property type="entry name" value="RCK_C"/>
</dbReference>
<evidence type="ECO:0000256" key="6">
    <source>
        <dbReference type="ARBA" id="ARBA00023136"/>
    </source>
</evidence>
<evidence type="ECO:0000256" key="3">
    <source>
        <dbReference type="ARBA" id="ARBA00022692"/>
    </source>
</evidence>
<feature type="domain" description="RCK C-terminal" evidence="8">
    <location>
        <begin position="209"/>
        <end position="293"/>
    </location>
</feature>